<proteinExistence type="predicted"/>
<dbReference type="PANTHER" id="PTHR42935:SF1">
    <property type="entry name" value="SLR0930 PROTEIN"/>
    <property type="match status" value="1"/>
</dbReference>
<dbReference type="InterPro" id="IPR027417">
    <property type="entry name" value="P-loop_NTPase"/>
</dbReference>
<gene>
    <name evidence="2" type="ORF">Q4T40_10380</name>
</gene>
<reference evidence="2 3" key="1">
    <citation type="submission" date="2023-07" db="EMBL/GenBank/DDBJ databases">
        <title>The novel representative of Negativicutes class, Anaeroselena agilis gen. nov. sp. nov.</title>
        <authorList>
            <person name="Prokofeva M.I."/>
            <person name="Elcheninov A.G."/>
            <person name="Klyukina A."/>
            <person name="Kublanov I.V."/>
            <person name="Frolov E.N."/>
            <person name="Podosokorskaya O.A."/>
        </authorList>
    </citation>
    <scope>NUCLEOTIDE SEQUENCE [LARGE SCALE GENOMIC DNA]</scope>
    <source>
        <strain evidence="2 3">4137-cl</strain>
    </source>
</reference>
<dbReference type="SMART" id="SM00382">
    <property type="entry name" value="AAA"/>
    <property type="match status" value="1"/>
</dbReference>
<dbReference type="SUPFAM" id="SSF52540">
    <property type="entry name" value="P-loop containing nucleoside triphosphate hydrolases"/>
    <property type="match status" value="1"/>
</dbReference>
<evidence type="ECO:0000259" key="1">
    <source>
        <dbReference type="SMART" id="SM00382"/>
    </source>
</evidence>
<evidence type="ECO:0000313" key="2">
    <source>
        <dbReference type="EMBL" id="MDT8901649.1"/>
    </source>
</evidence>
<dbReference type="InterPro" id="IPR003593">
    <property type="entry name" value="AAA+_ATPase"/>
</dbReference>
<evidence type="ECO:0000313" key="3">
    <source>
        <dbReference type="Proteomes" id="UP001254848"/>
    </source>
</evidence>
<dbReference type="InterPro" id="IPR008533">
    <property type="entry name" value="DUF815"/>
</dbReference>
<dbReference type="GO" id="GO:0005524">
    <property type="term" value="F:ATP binding"/>
    <property type="evidence" value="ECO:0007669"/>
    <property type="project" value="UniProtKB-KW"/>
</dbReference>
<comment type="caution">
    <text evidence="2">The sequence shown here is derived from an EMBL/GenBank/DDBJ whole genome shotgun (WGS) entry which is preliminary data.</text>
</comment>
<accession>A0ABU3NXW8</accession>
<keyword evidence="2" id="KW-0547">Nucleotide-binding</keyword>
<dbReference type="Proteomes" id="UP001254848">
    <property type="component" value="Unassembled WGS sequence"/>
</dbReference>
<protein>
    <submittedName>
        <fullName evidence="2">ATP-binding protein</fullName>
    </submittedName>
</protein>
<dbReference type="EMBL" id="JAUOZS010000001">
    <property type="protein sequence ID" value="MDT8901649.1"/>
    <property type="molecule type" value="Genomic_DNA"/>
</dbReference>
<name>A0ABU3NXW8_9FIRM</name>
<dbReference type="Gene3D" id="3.40.50.300">
    <property type="entry name" value="P-loop containing nucleotide triphosphate hydrolases"/>
    <property type="match status" value="1"/>
</dbReference>
<dbReference type="RefSeq" id="WP_413780153.1">
    <property type="nucleotide sequence ID" value="NZ_JAUOZS010000001.1"/>
</dbReference>
<dbReference type="Pfam" id="PF05673">
    <property type="entry name" value="DUF815"/>
    <property type="match status" value="1"/>
</dbReference>
<organism evidence="2 3">
    <name type="scientific">Anaeroselena agilis</name>
    <dbReference type="NCBI Taxonomy" id="3063788"/>
    <lineage>
        <taxon>Bacteria</taxon>
        <taxon>Bacillati</taxon>
        <taxon>Bacillota</taxon>
        <taxon>Negativicutes</taxon>
        <taxon>Acetonemataceae</taxon>
        <taxon>Anaeroselena</taxon>
    </lineage>
</organism>
<dbReference type="CDD" id="cd00009">
    <property type="entry name" value="AAA"/>
    <property type="match status" value="1"/>
</dbReference>
<keyword evidence="3" id="KW-1185">Reference proteome</keyword>
<keyword evidence="2" id="KW-0067">ATP-binding</keyword>
<dbReference type="PANTHER" id="PTHR42935">
    <property type="entry name" value="SLR0930 PROTEIN"/>
    <property type="match status" value="1"/>
</dbReference>
<feature type="domain" description="AAA+ ATPase" evidence="1">
    <location>
        <begin position="212"/>
        <end position="318"/>
    </location>
</feature>
<sequence length="410" mass="44707">MFADLNNLVIFRSLLDDPVVRQLLAHADRAGEGGALPPATVAALIALAEQYGLAGNVLGDHLIYLLVVDENTFSITAEKQRGQIGASLLTACAHDLAILKRVHDATAAFAGGLLAGYRPTVASDLLAFNALKQSWASAGAATPAGLAAMLAKHYAVYGCGQMANHVAFRWDRKNGLAGITHYDKTTFDDIIGYERQKNTLKENTEAFLAGRPANNVLLIGPRGTGKSSTVKALVNAYAIRGLRLVEVAKGDLLHLQTVSDLLGSRGKKCILFLDDLSFEDSDGDFKHLKTVIDGSLQTRPANVLIYATSNRRHLVKETWQDRQGGDDEIHRFDSLNEKIALADRFGLTITFPSPDQQEYLNIVHKLAQKHKIGLGEEQLNKEALQWEFSHSGRSGRVARQFIQHLLGKIV</sequence>